<feature type="domain" description="Metallo-beta-lactamase" evidence="3">
    <location>
        <begin position="33"/>
        <end position="85"/>
    </location>
</feature>
<dbReference type="EMBL" id="BMHO01000001">
    <property type="protein sequence ID" value="GGD41116.1"/>
    <property type="molecule type" value="Genomic_DNA"/>
</dbReference>
<dbReference type="Pfam" id="PF00753">
    <property type="entry name" value="Lactamase_B"/>
    <property type="match status" value="1"/>
</dbReference>
<dbReference type="AlphaFoldDB" id="A0A916YFC4"/>
<dbReference type="InterPro" id="IPR001279">
    <property type="entry name" value="Metallo-B-lactamas"/>
</dbReference>
<evidence type="ECO:0000256" key="1">
    <source>
        <dbReference type="ARBA" id="ARBA00022759"/>
    </source>
</evidence>
<name>A0A916YFC4_9MICO</name>
<accession>A0A916YFC4</accession>
<keyword evidence="1" id="KW-0540">Nuclease</keyword>
<dbReference type="Gene3D" id="3.60.15.10">
    <property type="entry name" value="Ribonuclease Z/Hydroxyacylglutathione hydrolase-like"/>
    <property type="match status" value="1"/>
</dbReference>
<dbReference type="GO" id="GO:0042781">
    <property type="term" value="F:3'-tRNA processing endoribonuclease activity"/>
    <property type="evidence" value="ECO:0007669"/>
    <property type="project" value="TreeGrafter"/>
</dbReference>
<reference evidence="4" key="2">
    <citation type="submission" date="2020-09" db="EMBL/GenBank/DDBJ databases">
        <authorList>
            <person name="Sun Q."/>
            <person name="Zhou Y."/>
        </authorList>
    </citation>
    <scope>NUCLEOTIDE SEQUENCE</scope>
    <source>
        <strain evidence="4">CGMCC 1.15152</strain>
    </source>
</reference>
<sequence>MSTEFSPHIVTLGTAGGPRWWADHDGAPRFGIATAVVVGERWYLVDCGDGAGHQARSAGLNMADLGGIFLTHLHSDHVVDLPGIVLFGAFELKGRTGGPIPIVGPGDRGKLTPLAPQATARPQPVAPERPTPGVAGLMDGILAAYATDINDRIFDSLAKSPRDTFAVREIDVGGIRGFDPDTTVAPEMEPIEVFRDDLVTVTATLVSHHPMAPAFAFRFDTEHGSVTISGDTAPCDNLVRLARDTDLLLHEAIDLDNLAAQYPDTEMMRATMEHHRRSHTTPADAGTVAARAGARHLALHHLVPAYAHPAVWQDARLSFGGPLSIPDDLDRIVFARVPEPSAS</sequence>
<dbReference type="CDD" id="cd07719">
    <property type="entry name" value="arylsulfatase_AtsA-like_MBL-fold"/>
    <property type="match status" value="1"/>
</dbReference>
<evidence type="ECO:0000313" key="4">
    <source>
        <dbReference type="EMBL" id="GGD41116.1"/>
    </source>
</evidence>
<organism evidence="4 5">
    <name type="scientific">Microbacterium faecale</name>
    <dbReference type="NCBI Taxonomy" id="1804630"/>
    <lineage>
        <taxon>Bacteria</taxon>
        <taxon>Bacillati</taxon>
        <taxon>Actinomycetota</taxon>
        <taxon>Actinomycetes</taxon>
        <taxon>Micrococcales</taxon>
        <taxon>Microbacteriaceae</taxon>
        <taxon>Microbacterium</taxon>
    </lineage>
</organism>
<dbReference type="PANTHER" id="PTHR46018:SF2">
    <property type="entry name" value="ZINC PHOSPHODIESTERASE ELAC PROTEIN 1"/>
    <property type="match status" value="1"/>
</dbReference>
<keyword evidence="1" id="KW-0255">Endonuclease</keyword>
<protein>
    <recommendedName>
        <fullName evidence="3">Metallo-beta-lactamase domain-containing protein</fullName>
    </recommendedName>
</protein>
<evidence type="ECO:0000259" key="3">
    <source>
        <dbReference type="Pfam" id="PF00753"/>
    </source>
</evidence>
<dbReference type="PANTHER" id="PTHR46018">
    <property type="entry name" value="ZINC PHOSPHODIESTERASE ELAC PROTEIN 1"/>
    <property type="match status" value="1"/>
</dbReference>
<reference evidence="4" key="1">
    <citation type="journal article" date="2014" name="Int. J. Syst. Evol. Microbiol.">
        <title>Complete genome sequence of Corynebacterium casei LMG S-19264T (=DSM 44701T), isolated from a smear-ripened cheese.</title>
        <authorList>
            <consortium name="US DOE Joint Genome Institute (JGI-PGF)"/>
            <person name="Walter F."/>
            <person name="Albersmeier A."/>
            <person name="Kalinowski J."/>
            <person name="Ruckert C."/>
        </authorList>
    </citation>
    <scope>NUCLEOTIDE SEQUENCE</scope>
    <source>
        <strain evidence="4">CGMCC 1.15152</strain>
    </source>
</reference>
<keyword evidence="2" id="KW-0378">Hydrolase</keyword>
<dbReference type="InterPro" id="IPR044094">
    <property type="entry name" value="AtsA-like_MBL-fold"/>
</dbReference>
<evidence type="ECO:0000256" key="2">
    <source>
        <dbReference type="ARBA" id="ARBA00022801"/>
    </source>
</evidence>
<dbReference type="InterPro" id="IPR036866">
    <property type="entry name" value="RibonucZ/Hydroxyglut_hydro"/>
</dbReference>
<evidence type="ECO:0000313" key="5">
    <source>
        <dbReference type="Proteomes" id="UP000633205"/>
    </source>
</evidence>
<dbReference type="SUPFAM" id="SSF56281">
    <property type="entry name" value="Metallo-hydrolase/oxidoreductase"/>
    <property type="match status" value="1"/>
</dbReference>
<dbReference type="RefSeq" id="WP_188712311.1">
    <property type="nucleotide sequence ID" value="NZ_BMHO01000001.1"/>
</dbReference>
<gene>
    <name evidence="4" type="ORF">GCM10010915_22500</name>
</gene>
<proteinExistence type="predicted"/>
<dbReference type="Proteomes" id="UP000633205">
    <property type="component" value="Unassembled WGS sequence"/>
</dbReference>
<keyword evidence="5" id="KW-1185">Reference proteome</keyword>
<comment type="caution">
    <text evidence="4">The sequence shown here is derived from an EMBL/GenBank/DDBJ whole genome shotgun (WGS) entry which is preliminary data.</text>
</comment>